<dbReference type="InterPro" id="IPR038666">
    <property type="entry name" value="SSP1_head-tail_sf"/>
</dbReference>
<evidence type="ECO:0000313" key="1">
    <source>
        <dbReference type="EMBL" id="RYC10070.1"/>
    </source>
</evidence>
<protein>
    <recommendedName>
        <fullName evidence="3">Phage head-tail adaptor</fullName>
    </recommendedName>
</protein>
<gene>
    <name evidence="1" type="ORF">EUU22_18525</name>
</gene>
<dbReference type="AlphaFoldDB" id="A0A4Q2SZP0"/>
<sequence>MRAGKMDRRVTLLKWQETGRDAMNTPIEGWAAVATVWAQQRPERGGERFTAAQIAGARVMTFHIRYRTDIGVKDRLSYEGQIFEISDVRELGRRVVSEIDCVAVQE</sequence>
<proteinExistence type="predicted"/>
<dbReference type="EMBL" id="SDVB01000253">
    <property type="protein sequence ID" value="RYC10070.1"/>
    <property type="molecule type" value="Genomic_DNA"/>
</dbReference>
<dbReference type="Pfam" id="PF05521">
    <property type="entry name" value="Phage_HCP"/>
    <property type="match status" value="1"/>
</dbReference>
<dbReference type="OrthoDB" id="7478737at2"/>
<organism evidence="1 2">
    <name type="scientific">Ciceribacter ferrooxidans</name>
    <dbReference type="NCBI Taxonomy" id="2509717"/>
    <lineage>
        <taxon>Bacteria</taxon>
        <taxon>Pseudomonadati</taxon>
        <taxon>Pseudomonadota</taxon>
        <taxon>Alphaproteobacteria</taxon>
        <taxon>Hyphomicrobiales</taxon>
        <taxon>Rhizobiaceae</taxon>
        <taxon>Ciceribacter</taxon>
    </lineage>
</organism>
<reference evidence="1 2" key="1">
    <citation type="submission" date="2019-01" db="EMBL/GenBank/DDBJ databases">
        <authorList>
            <person name="Deng T."/>
        </authorList>
    </citation>
    <scope>NUCLEOTIDE SEQUENCE [LARGE SCALE GENOMIC DNA]</scope>
    <source>
        <strain evidence="1 2">F8825</strain>
    </source>
</reference>
<dbReference type="Proteomes" id="UP000291088">
    <property type="component" value="Unassembled WGS sequence"/>
</dbReference>
<comment type="caution">
    <text evidence="1">The sequence shown here is derived from an EMBL/GenBank/DDBJ whole genome shotgun (WGS) entry which is preliminary data.</text>
</comment>
<keyword evidence="2" id="KW-1185">Reference proteome</keyword>
<name>A0A4Q2SZP0_9HYPH</name>
<dbReference type="Gene3D" id="2.40.10.270">
    <property type="entry name" value="Bacteriophage SPP1 head-tail adaptor protein"/>
    <property type="match status" value="1"/>
</dbReference>
<evidence type="ECO:0000313" key="2">
    <source>
        <dbReference type="Proteomes" id="UP000291088"/>
    </source>
</evidence>
<dbReference type="NCBIfam" id="TIGR01563">
    <property type="entry name" value="gp16_SPP1"/>
    <property type="match status" value="1"/>
</dbReference>
<evidence type="ECO:0008006" key="3">
    <source>
        <dbReference type="Google" id="ProtNLM"/>
    </source>
</evidence>
<dbReference type="InterPro" id="IPR008767">
    <property type="entry name" value="Phage_SPP1_head-tail_adaptor"/>
</dbReference>
<accession>A0A4Q2SZP0</accession>